<feature type="transmembrane region" description="Helical" evidence="1">
    <location>
        <begin position="73"/>
        <end position="91"/>
    </location>
</feature>
<reference evidence="2 3" key="1">
    <citation type="journal article" date="2023" name="Microbiol. Resour. Announc.">
        <title>Complete Genome Sequence of Imperialibacter roseus strain P4T.</title>
        <authorList>
            <person name="Tizabi D.R."/>
            <person name="Bachvaroff T."/>
            <person name="Hill R.T."/>
        </authorList>
    </citation>
    <scope>NUCLEOTIDE SEQUENCE [LARGE SCALE GENOMIC DNA]</scope>
    <source>
        <strain evidence="2 3">P4T</strain>
    </source>
</reference>
<evidence type="ECO:0000313" key="2">
    <source>
        <dbReference type="EMBL" id="WOK05257.1"/>
    </source>
</evidence>
<keyword evidence="1" id="KW-0472">Membrane</keyword>
<evidence type="ECO:0008006" key="4">
    <source>
        <dbReference type="Google" id="ProtNLM"/>
    </source>
</evidence>
<protein>
    <recommendedName>
        <fullName evidence="4">Phage holin family protein</fullName>
    </recommendedName>
</protein>
<name>A0ABZ0INW1_9BACT</name>
<sequence length="125" mass="14332">MKATAQEVVDKLGWINNVLRYVWLGLFLLMALAIFFIYSRIGWSKEIIRLMAVIAATFSYPIYTLGFKLIASLIGNILYIVLVSWVLSTLWKEFPAIVYMLSPIIAWVQIASAYAGARMIVKYFR</sequence>
<evidence type="ECO:0000313" key="3">
    <source>
        <dbReference type="Proteomes" id="UP001302349"/>
    </source>
</evidence>
<feature type="transmembrane region" description="Helical" evidence="1">
    <location>
        <begin position="47"/>
        <end position="66"/>
    </location>
</feature>
<feature type="transmembrane region" description="Helical" evidence="1">
    <location>
        <begin position="21"/>
        <end position="41"/>
    </location>
</feature>
<keyword evidence="1" id="KW-0812">Transmembrane</keyword>
<dbReference type="EMBL" id="CP136051">
    <property type="protein sequence ID" value="WOK05257.1"/>
    <property type="molecule type" value="Genomic_DNA"/>
</dbReference>
<keyword evidence="1" id="KW-1133">Transmembrane helix</keyword>
<dbReference type="RefSeq" id="WP_317488018.1">
    <property type="nucleotide sequence ID" value="NZ_CP136051.1"/>
</dbReference>
<gene>
    <name evidence="2" type="ORF">RT717_19440</name>
</gene>
<proteinExistence type="predicted"/>
<accession>A0ABZ0INW1</accession>
<evidence type="ECO:0000256" key="1">
    <source>
        <dbReference type="SAM" id="Phobius"/>
    </source>
</evidence>
<organism evidence="2 3">
    <name type="scientific">Imperialibacter roseus</name>
    <dbReference type="NCBI Taxonomy" id="1324217"/>
    <lineage>
        <taxon>Bacteria</taxon>
        <taxon>Pseudomonadati</taxon>
        <taxon>Bacteroidota</taxon>
        <taxon>Cytophagia</taxon>
        <taxon>Cytophagales</taxon>
        <taxon>Flammeovirgaceae</taxon>
        <taxon>Imperialibacter</taxon>
    </lineage>
</organism>
<keyword evidence="3" id="KW-1185">Reference proteome</keyword>
<dbReference type="Proteomes" id="UP001302349">
    <property type="component" value="Chromosome"/>
</dbReference>
<feature type="transmembrane region" description="Helical" evidence="1">
    <location>
        <begin position="97"/>
        <end position="117"/>
    </location>
</feature>